<evidence type="ECO:0000313" key="2">
    <source>
        <dbReference type="Proteomes" id="UP000070093"/>
    </source>
</evidence>
<organism evidence="1 2">
    <name type="scientific">Prevotella bivia</name>
    <dbReference type="NCBI Taxonomy" id="28125"/>
    <lineage>
        <taxon>Bacteria</taxon>
        <taxon>Pseudomonadati</taxon>
        <taxon>Bacteroidota</taxon>
        <taxon>Bacteroidia</taxon>
        <taxon>Bacteroidales</taxon>
        <taxon>Prevotellaceae</taxon>
        <taxon>Prevotella</taxon>
    </lineage>
</organism>
<gene>
    <name evidence="1" type="ORF">HMPREF3202_02183</name>
</gene>
<evidence type="ECO:0000313" key="1">
    <source>
        <dbReference type="EMBL" id="KXO14936.1"/>
    </source>
</evidence>
<dbReference type="PATRIC" id="fig|28125.4.peg.2181"/>
<dbReference type="Proteomes" id="UP000070093">
    <property type="component" value="Unassembled WGS sequence"/>
</dbReference>
<proteinExistence type="predicted"/>
<accession>A0A137SR91</accession>
<name>A0A137SR91_9BACT</name>
<dbReference type="EMBL" id="LTAG01000127">
    <property type="protein sequence ID" value="KXO14936.1"/>
    <property type="molecule type" value="Genomic_DNA"/>
</dbReference>
<dbReference type="AlphaFoldDB" id="A0A137SR91"/>
<comment type="caution">
    <text evidence="1">The sequence shown here is derived from an EMBL/GenBank/DDBJ whole genome shotgun (WGS) entry which is preliminary data.</text>
</comment>
<reference evidence="1 2" key="1">
    <citation type="submission" date="2016-02" db="EMBL/GenBank/DDBJ databases">
        <authorList>
            <person name="Wen L."/>
            <person name="He K."/>
            <person name="Yang H."/>
        </authorList>
    </citation>
    <scope>NUCLEOTIDE SEQUENCE [LARGE SCALE GENOMIC DNA]</scope>
    <source>
        <strain evidence="1 2">GED7880</strain>
    </source>
</reference>
<protein>
    <submittedName>
        <fullName evidence="1">Uncharacterized protein</fullName>
    </submittedName>
</protein>
<dbReference type="STRING" id="28125.HMPREF3202_02183"/>
<sequence length="58" mass="6730">MSPKSTRDVGSIRIRSITERHSLFLLSYTCTPFSFHCCQLTCHFDMTGDIQAYHVPHR</sequence>